<evidence type="ECO:0008006" key="3">
    <source>
        <dbReference type="Google" id="ProtNLM"/>
    </source>
</evidence>
<evidence type="ECO:0000313" key="2">
    <source>
        <dbReference type="Proteomes" id="UP001556196"/>
    </source>
</evidence>
<keyword evidence="2" id="KW-1185">Reference proteome</keyword>
<name>A0ABV3QWH5_9HYPH</name>
<evidence type="ECO:0000313" key="1">
    <source>
        <dbReference type="EMBL" id="MEW9805424.1"/>
    </source>
</evidence>
<protein>
    <recommendedName>
        <fullName evidence="3">Chemotaxis protein</fullName>
    </recommendedName>
</protein>
<comment type="caution">
    <text evidence="1">The sequence shown here is derived from an EMBL/GenBank/DDBJ whole genome shotgun (WGS) entry which is preliminary data.</text>
</comment>
<gene>
    <name evidence="1" type="ORF">ABUE31_05435</name>
</gene>
<dbReference type="Proteomes" id="UP001556196">
    <property type="component" value="Unassembled WGS sequence"/>
</dbReference>
<organism evidence="1 2">
    <name type="scientific">Mesorhizobium marinum</name>
    <dbReference type="NCBI Taxonomy" id="3228790"/>
    <lineage>
        <taxon>Bacteria</taxon>
        <taxon>Pseudomonadati</taxon>
        <taxon>Pseudomonadota</taxon>
        <taxon>Alphaproteobacteria</taxon>
        <taxon>Hyphomicrobiales</taxon>
        <taxon>Phyllobacteriaceae</taxon>
        <taxon>Mesorhizobium</taxon>
    </lineage>
</organism>
<dbReference type="EMBL" id="JBFOCI010000001">
    <property type="protein sequence ID" value="MEW9805424.1"/>
    <property type="molecule type" value="Genomic_DNA"/>
</dbReference>
<dbReference type="RefSeq" id="WP_367722471.1">
    <property type="nucleotide sequence ID" value="NZ_JBFOCH010000114.1"/>
</dbReference>
<reference evidence="1 2" key="1">
    <citation type="submission" date="2024-06" db="EMBL/GenBank/DDBJ databases">
        <authorList>
            <person name="Tuo L."/>
        </authorList>
    </citation>
    <scope>NUCLEOTIDE SEQUENCE [LARGE SCALE GENOMIC DNA]</scope>
    <source>
        <strain evidence="1 2">ZMM04-5</strain>
    </source>
</reference>
<proteinExistence type="predicted"/>
<sequence length="162" mass="17659">MTVSFSDVIGLVGLAVSVGGFWIALAQIRKTTTAAESARDAAKLAKDGIGRLDSLISFASVAKTVDEIKDTFRSGSFDRLPNLFDQARKSLIAARESHPNLETSDQAKIQKTLTFFTELELDLADSSNEVIVTKRSKYTKSLIQISDDIVTITSRMKVSGDR</sequence>
<accession>A0ABV3QWH5</accession>